<accession>A0ABR7WPH0</accession>
<dbReference type="Proteomes" id="UP000606600">
    <property type="component" value="Unassembled WGS sequence"/>
</dbReference>
<dbReference type="EMBL" id="JACWMY010000002">
    <property type="protein sequence ID" value="MBD1363182.1"/>
    <property type="molecule type" value="Genomic_DNA"/>
</dbReference>
<evidence type="ECO:0000313" key="2">
    <source>
        <dbReference type="Proteomes" id="UP000606600"/>
    </source>
</evidence>
<comment type="caution">
    <text evidence="1">The sequence shown here is derived from an EMBL/GenBank/DDBJ whole genome shotgun (WGS) entry which is preliminary data.</text>
</comment>
<protein>
    <submittedName>
        <fullName evidence="1">Uncharacterized protein</fullName>
    </submittedName>
</protein>
<proteinExistence type="predicted"/>
<reference evidence="1 2" key="1">
    <citation type="submission" date="2020-09" db="EMBL/GenBank/DDBJ databases">
        <title>Novel species of Mucilaginibacter isolated from a glacier on the Tibetan Plateau.</title>
        <authorList>
            <person name="Liu Q."/>
            <person name="Xin Y.-H."/>
        </authorList>
    </citation>
    <scope>NUCLEOTIDE SEQUENCE [LARGE SCALE GENOMIC DNA]</scope>
    <source>
        <strain evidence="1 2">ZT4R22</strain>
    </source>
</reference>
<dbReference type="RefSeq" id="WP_191187846.1">
    <property type="nucleotide sequence ID" value="NZ_JACWMY010000002.1"/>
</dbReference>
<sequence length="389" mass="43094">MSLRYKIVFSVAILHEYYTNKFCEDLAVTPSTATAAILKGHGMVWKQAGHKLIVLTRVDDAGKPYVKLSPSIKLSFYLRINNPYFNNYTNLSYHPAEPLRYYFSNGNQVKIGTDLYLNLKIAAYNNARQYPIGSFAANAAKDVFESIKPSNSGNAHALSDVGYWMKLGKFQYANAADLIEITPFLYLFNTVAATNFVVSVFGFNPANGNYDKQVTDPVNIAFDTPQTTVPVRLEALPPGKYRVNVNGTDKLIYLDGDVVYRNVFGVLELVNNLPAANDFALFDAAGKPKGTLFTLQFASRAVIWKYLSRTSDVTTIEDTANNITFSSDTVNQFTSDKPIPLKEIPLTTILLKSATLGDILPIANPGKDRLGTIVRAGNTYLCSELHLNY</sequence>
<keyword evidence="2" id="KW-1185">Reference proteome</keyword>
<organism evidence="1 2">
    <name type="scientific">Mucilaginibacter pankratovii</name>
    <dbReference type="NCBI Taxonomy" id="2772110"/>
    <lineage>
        <taxon>Bacteria</taxon>
        <taxon>Pseudomonadati</taxon>
        <taxon>Bacteroidota</taxon>
        <taxon>Sphingobacteriia</taxon>
        <taxon>Sphingobacteriales</taxon>
        <taxon>Sphingobacteriaceae</taxon>
        <taxon>Mucilaginibacter</taxon>
    </lineage>
</organism>
<gene>
    <name evidence="1" type="ORF">IDJ77_05095</name>
</gene>
<name>A0ABR7WPH0_9SPHI</name>
<evidence type="ECO:0000313" key="1">
    <source>
        <dbReference type="EMBL" id="MBD1363182.1"/>
    </source>
</evidence>